<evidence type="ECO:0000313" key="1">
    <source>
        <dbReference type="EMBL" id="MDQ1096009.1"/>
    </source>
</evidence>
<protein>
    <recommendedName>
        <fullName evidence="3">DUF1203 domain-containing protein</fullName>
    </recommendedName>
</protein>
<dbReference type="RefSeq" id="WP_307447675.1">
    <property type="nucleotide sequence ID" value="NZ_JAUTAL010000001.1"/>
</dbReference>
<dbReference type="Proteomes" id="UP001225072">
    <property type="component" value="Unassembled WGS sequence"/>
</dbReference>
<dbReference type="PIRSF" id="PIRSF034110">
    <property type="entry name" value="DUF1203"/>
    <property type="match status" value="1"/>
</dbReference>
<evidence type="ECO:0000313" key="2">
    <source>
        <dbReference type="Proteomes" id="UP001225072"/>
    </source>
</evidence>
<accession>A0ABU0TG19</accession>
<name>A0ABU0TG19_9FLAO</name>
<organism evidence="1 2">
    <name type="scientific">Chryseobacterium camelliae</name>
    <dbReference type="NCBI Taxonomy" id="1265445"/>
    <lineage>
        <taxon>Bacteria</taxon>
        <taxon>Pseudomonadati</taxon>
        <taxon>Bacteroidota</taxon>
        <taxon>Flavobacteriia</taxon>
        <taxon>Flavobacteriales</taxon>
        <taxon>Weeksellaceae</taxon>
        <taxon>Chryseobacterium group</taxon>
        <taxon>Chryseobacterium</taxon>
    </lineage>
</organism>
<gene>
    <name evidence="1" type="ORF">QE404_001156</name>
</gene>
<keyword evidence="2" id="KW-1185">Reference proteome</keyword>
<sequence>MEIHFRLKALNAEGFKAFFTGSDSELEKSGAKRIIIDSCPGYPCRISLKDLEPGEEALLMPYLHHDVHSPYRASGPIFVGKNAETANMAVNEIPLMLQHRLLSIRGYTSTGMMKNASVVEGKTLKDELIRFFKNKEITYIHIHNARQGCYLCLAEREND</sequence>
<dbReference type="Pfam" id="PF06718">
    <property type="entry name" value="DUF1203"/>
    <property type="match status" value="1"/>
</dbReference>
<reference evidence="1 2" key="1">
    <citation type="submission" date="2023-07" db="EMBL/GenBank/DDBJ databases">
        <title>Functional and genomic diversity of the sorghum phyllosphere microbiome.</title>
        <authorList>
            <person name="Shade A."/>
        </authorList>
    </citation>
    <scope>NUCLEOTIDE SEQUENCE [LARGE SCALE GENOMIC DNA]</scope>
    <source>
        <strain evidence="1 2">SORGH_AS_1064</strain>
    </source>
</reference>
<proteinExistence type="predicted"/>
<dbReference type="InterPro" id="IPR009593">
    <property type="entry name" value="DUF1203"/>
</dbReference>
<dbReference type="EMBL" id="JAUTAL010000001">
    <property type="protein sequence ID" value="MDQ1096009.1"/>
    <property type="molecule type" value="Genomic_DNA"/>
</dbReference>
<evidence type="ECO:0008006" key="3">
    <source>
        <dbReference type="Google" id="ProtNLM"/>
    </source>
</evidence>
<comment type="caution">
    <text evidence="1">The sequence shown here is derived from an EMBL/GenBank/DDBJ whole genome shotgun (WGS) entry which is preliminary data.</text>
</comment>